<evidence type="ECO:0000313" key="8">
    <source>
        <dbReference type="Proteomes" id="UP000192327"/>
    </source>
</evidence>
<dbReference type="InterPro" id="IPR050109">
    <property type="entry name" value="HTH-type_TetR-like_transc_reg"/>
</dbReference>
<keyword evidence="1 2" id="KW-0238">DNA-binding</keyword>
<gene>
    <name evidence="5" type="ORF">BST15_07080</name>
    <name evidence="6" type="ORF">E6Q54_04875</name>
    <name evidence="4" type="ORF">WR43_00885</name>
</gene>
<dbReference type="Gene3D" id="1.10.357.10">
    <property type="entry name" value="Tetracycline Repressor, domain 2"/>
    <property type="match status" value="1"/>
</dbReference>
<evidence type="ECO:0000256" key="2">
    <source>
        <dbReference type="PROSITE-ProRule" id="PRU00335"/>
    </source>
</evidence>
<dbReference type="InterPro" id="IPR009057">
    <property type="entry name" value="Homeodomain-like_sf"/>
</dbReference>
<dbReference type="EMBL" id="LASW01000002">
    <property type="protein sequence ID" value="KKC01314.1"/>
    <property type="molecule type" value="Genomic_DNA"/>
</dbReference>
<keyword evidence="8" id="KW-1185">Reference proteome</keyword>
<dbReference type="Proteomes" id="UP000192327">
    <property type="component" value="Unassembled WGS sequence"/>
</dbReference>
<evidence type="ECO:0000313" key="6">
    <source>
        <dbReference type="EMBL" id="TXI58771.1"/>
    </source>
</evidence>
<dbReference type="GO" id="GO:0003700">
    <property type="term" value="F:DNA-binding transcription factor activity"/>
    <property type="evidence" value="ECO:0007669"/>
    <property type="project" value="TreeGrafter"/>
</dbReference>
<evidence type="ECO:0000256" key="1">
    <source>
        <dbReference type="ARBA" id="ARBA00023125"/>
    </source>
</evidence>
<organism evidence="4 7">
    <name type="scientific">Mycolicibacter arupensis</name>
    <dbReference type="NCBI Taxonomy" id="342002"/>
    <lineage>
        <taxon>Bacteria</taxon>
        <taxon>Bacillati</taxon>
        <taxon>Actinomycetota</taxon>
        <taxon>Actinomycetes</taxon>
        <taxon>Mycobacteriales</taxon>
        <taxon>Mycobacteriaceae</taxon>
        <taxon>Mycolicibacter</taxon>
    </lineage>
</organism>
<dbReference type="SUPFAM" id="SSF46689">
    <property type="entry name" value="Homeodomain-like"/>
    <property type="match status" value="1"/>
</dbReference>
<dbReference type="PROSITE" id="PS50977">
    <property type="entry name" value="HTH_TETR_2"/>
    <property type="match status" value="1"/>
</dbReference>
<dbReference type="Proteomes" id="UP000321797">
    <property type="component" value="Unassembled WGS sequence"/>
</dbReference>
<evidence type="ECO:0000313" key="4">
    <source>
        <dbReference type="EMBL" id="KKC01314.1"/>
    </source>
</evidence>
<dbReference type="STRING" id="342002.BST15_07080"/>
<dbReference type="AlphaFoldDB" id="A0A0F5N2N5"/>
<evidence type="ECO:0000313" key="5">
    <source>
        <dbReference type="EMBL" id="OQZ99878.1"/>
    </source>
</evidence>
<dbReference type="Pfam" id="PF00440">
    <property type="entry name" value="TetR_N"/>
    <property type="match status" value="1"/>
</dbReference>
<reference evidence="4" key="2">
    <citation type="submission" date="2015-04" db="EMBL/GenBank/DDBJ databases">
        <title>Genome sequence of Mycobacterium arupense strain GUC1.</title>
        <authorList>
            <person name="Greninger A.L."/>
            <person name="Cunningham G."/>
            <person name="Chiu C.Y."/>
            <person name="Miller S."/>
        </authorList>
    </citation>
    <scope>NUCLEOTIDE SEQUENCE</scope>
    <source>
        <strain evidence="4">GUC1</strain>
    </source>
</reference>
<dbReference type="Proteomes" id="UP000034416">
    <property type="component" value="Unassembled WGS sequence"/>
</dbReference>
<dbReference type="EMBL" id="MVHH01000010">
    <property type="protein sequence ID" value="OQZ99878.1"/>
    <property type="molecule type" value="Genomic_DNA"/>
</dbReference>
<reference evidence="5 8" key="3">
    <citation type="submission" date="2016-12" db="EMBL/GenBank/DDBJ databases">
        <title>The new phylogeny of genus Mycobacterium.</title>
        <authorList>
            <person name="Tortoli E."/>
            <person name="Trovato A."/>
            <person name="Cirillo D.M."/>
        </authorList>
    </citation>
    <scope>NUCLEOTIDE SEQUENCE [LARGE SCALE GENOMIC DNA]</scope>
    <source>
        <strain evidence="5 8">DSM 44942</strain>
    </source>
</reference>
<reference evidence="6 9" key="4">
    <citation type="submission" date="2018-09" db="EMBL/GenBank/DDBJ databases">
        <title>Metagenome Assembled Genomes from an Advanced Water Purification Facility.</title>
        <authorList>
            <person name="Stamps B.W."/>
            <person name="Spear J.R."/>
        </authorList>
    </citation>
    <scope>NUCLEOTIDE SEQUENCE [LARGE SCALE GENOMIC DNA]</scope>
    <source>
        <strain evidence="6">Bin_29_2</strain>
    </source>
</reference>
<name>A0A0F5N2N5_9MYCO</name>
<sequence length="195" mass="20329">MPLTPSPRGRPAGTSSAQTRQRIITATIRRVATVGPSGATIREIATAAEMTSASLYHYFPNKAELLAAAVTAAKEIALPRLHAAAQRGDTVADRLAAVVAEADRVSRDHPHLAAFERAVGAPAPLRVVLGELVDEARRGGSLATEVDTQGAADAVYALTRGLTEQAAQLSPDAYSATLSCAEDLLRGTLFSAPCF</sequence>
<comment type="caution">
    <text evidence="4">The sequence shown here is derived from an EMBL/GenBank/DDBJ whole genome shotgun (WGS) entry which is preliminary data.</text>
</comment>
<evidence type="ECO:0000313" key="7">
    <source>
        <dbReference type="Proteomes" id="UP000034416"/>
    </source>
</evidence>
<evidence type="ECO:0000313" key="9">
    <source>
        <dbReference type="Proteomes" id="UP000321797"/>
    </source>
</evidence>
<reference evidence="7" key="1">
    <citation type="submission" date="2015-04" db="EMBL/GenBank/DDBJ databases">
        <title>Genome sequence of Mycobacterium arupense GUC1.</title>
        <authorList>
            <person name="Greninger A.L."/>
            <person name="Cunningham G."/>
            <person name="Chiu C.Y."/>
            <person name="Miller S."/>
        </authorList>
    </citation>
    <scope>NUCLEOTIDE SEQUENCE [LARGE SCALE GENOMIC DNA]</scope>
    <source>
        <strain evidence="7">GUC1</strain>
    </source>
</reference>
<dbReference type="InterPro" id="IPR001647">
    <property type="entry name" value="HTH_TetR"/>
</dbReference>
<dbReference type="PANTHER" id="PTHR30055">
    <property type="entry name" value="HTH-TYPE TRANSCRIPTIONAL REGULATOR RUTR"/>
    <property type="match status" value="1"/>
</dbReference>
<dbReference type="OrthoDB" id="3426391at2"/>
<dbReference type="RefSeq" id="WP_046187794.1">
    <property type="nucleotide sequence ID" value="NZ_JACKUJ010000047.1"/>
</dbReference>
<dbReference type="PANTHER" id="PTHR30055:SF226">
    <property type="entry name" value="HTH-TYPE TRANSCRIPTIONAL REGULATOR PKSA"/>
    <property type="match status" value="1"/>
</dbReference>
<accession>A0A0F5N2N5</accession>
<feature type="domain" description="HTH tetR-type" evidence="3">
    <location>
        <begin position="17"/>
        <end position="77"/>
    </location>
</feature>
<dbReference type="GO" id="GO:0000976">
    <property type="term" value="F:transcription cis-regulatory region binding"/>
    <property type="evidence" value="ECO:0007669"/>
    <property type="project" value="TreeGrafter"/>
</dbReference>
<protein>
    <submittedName>
        <fullName evidence="4">TetR family transcriptional regulator</fullName>
    </submittedName>
    <submittedName>
        <fullName evidence="6">TetR/AcrR family transcriptional regulator</fullName>
    </submittedName>
</protein>
<dbReference type="PATRIC" id="fig|342002.3.peg.641"/>
<feature type="DNA-binding region" description="H-T-H motif" evidence="2">
    <location>
        <begin position="40"/>
        <end position="59"/>
    </location>
</feature>
<dbReference type="EMBL" id="SSGD01000022">
    <property type="protein sequence ID" value="TXI58771.1"/>
    <property type="molecule type" value="Genomic_DNA"/>
</dbReference>
<evidence type="ECO:0000259" key="3">
    <source>
        <dbReference type="PROSITE" id="PS50977"/>
    </source>
</evidence>
<proteinExistence type="predicted"/>